<dbReference type="SUPFAM" id="SSF50475">
    <property type="entry name" value="FMN-binding split barrel"/>
    <property type="match status" value="1"/>
</dbReference>
<evidence type="ECO:0000313" key="2">
    <source>
        <dbReference type="Proteomes" id="UP001606099"/>
    </source>
</evidence>
<dbReference type="InterPro" id="IPR024747">
    <property type="entry name" value="Pyridox_Oxase-rel"/>
</dbReference>
<comment type="caution">
    <text evidence="1">The sequence shown here is derived from an EMBL/GenBank/DDBJ whole genome shotgun (WGS) entry which is preliminary data.</text>
</comment>
<organism evidence="1 2">
    <name type="scientific">Roseateles rivi</name>
    <dbReference type="NCBI Taxonomy" id="3299028"/>
    <lineage>
        <taxon>Bacteria</taxon>
        <taxon>Pseudomonadati</taxon>
        <taxon>Pseudomonadota</taxon>
        <taxon>Betaproteobacteria</taxon>
        <taxon>Burkholderiales</taxon>
        <taxon>Sphaerotilaceae</taxon>
        <taxon>Roseateles</taxon>
    </lineage>
</organism>
<evidence type="ECO:0000313" key="1">
    <source>
        <dbReference type="EMBL" id="MFG6446746.1"/>
    </source>
</evidence>
<protein>
    <submittedName>
        <fullName evidence="1">Pyridoxamine 5'-phosphate oxidase family protein</fullName>
        <ecNumber evidence="1">1.-.-.-</ecNumber>
    </submittedName>
</protein>
<dbReference type="RefSeq" id="WP_394457844.1">
    <property type="nucleotide sequence ID" value="NZ_JBIGHZ010000001.1"/>
</dbReference>
<dbReference type="Proteomes" id="UP001606099">
    <property type="component" value="Unassembled WGS sequence"/>
</dbReference>
<name>A0ABW7FR04_9BURK</name>
<dbReference type="EMBL" id="JBIGHZ010000001">
    <property type="protein sequence ID" value="MFG6446746.1"/>
    <property type="molecule type" value="Genomic_DNA"/>
</dbReference>
<dbReference type="Gene3D" id="2.30.110.10">
    <property type="entry name" value="Electron Transport, Fmn-binding Protein, Chain A"/>
    <property type="match status" value="1"/>
</dbReference>
<dbReference type="GO" id="GO:0016491">
    <property type="term" value="F:oxidoreductase activity"/>
    <property type="evidence" value="ECO:0007669"/>
    <property type="project" value="UniProtKB-KW"/>
</dbReference>
<dbReference type="EC" id="1.-.-.-" evidence="1"/>
<sequence length="218" mass="24315">MNTKTSSAPSSRTKVRRIAELANYEKESLYGIIDEAYFCHIAFSDGENTHCIPTACWRIENYLYIHGSNGGRLTKKLLTGAQTSIGITHIDGLVLARSAFSHTMNYRSAVIYGVFEEVKGNSEKMHALDSFMEKIAAGRKNEARPGNEKELAATSVLRISLEEAATKISNTHPSDKEEDIDLPVWAGVLPLKIRRETPLPYENKNIPTPEYVKNWANA</sequence>
<keyword evidence="2" id="KW-1185">Reference proteome</keyword>
<proteinExistence type="predicted"/>
<keyword evidence="1" id="KW-0560">Oxidoreductase</keyword>
<gene>
    <name evidence="1" type="ORF">ACG0Z6_00665</name>
</gene>
<dbReference type="PANTHER" id="PTHR34071">
    <property type="entry name" value="5-NITROIMIDAZOLE ANTIBIOTICS RESISTANCE PROTEIN, NIMA-FAMILY-RELATED PROTEIN-RELATED"/>
    <property type="match status" value="1"/>
</dbReference>
<dbReference type="Pfam" id="PF12900">
    <property type="entry name" value="Pyridox_ox_2"/>
    <property type="match status" value="1"/>
</dbReference>
<accession>A0ABW7FR04</accession>
<reference evidence="1 2" key="1">
    <citation type="submission" date="2024-08" db="EMBL/GenBank/DDBJ databases">
        <authorList>
            <person name="Lu H."/>
        </authorList>
    </citation>
    <scope>NUCLEOTIDE SEQUENCE [LARGE SCALE GENOMIC DNA]</scope>
    <source>
        <strain evidence="1 2">BYS180W</strain>
    </source>
</reference>
<dbReference type="PANTHER" id="PTHR34071:SF2">
    <property type="entry name" value="FLAVIN-NUCLEOTIDE-BINDING PROTEIN"/>
    <property type="match status" value="1"/>
</dbReference>
<dbReference type="InterPro" id="IPR012349">
    <property type="entry name" value="Split_barrel_FMN-bd"/>
</dbReference>